<comment type="caution">
    <text evidence="2">The sequence shown here is derived from an EMBL/GenBank/DDBJ whole genome shotgun (WGS) entry which is preliminary data.</text>
</comment>
<dbReference type="STRING" id="1194695.A0A5D3D614"/>
<evidence type="ECO:0000313" key="2">
    <source>
        <dbReference type="EMBL" id="TYK18999.1"/>
    </source>
</evidence>
<name>A0A5D3D614_CUCMM</name>
<organism evidence="2 4">
    <name type="scientific">Cucumis melo var. makuwa</name>
    <name type="common">Oriental melon</name>
    <dbReference type="NCBI Taxonomy" id="1194695"/>
    <lineage>
        <taxon>Eukaryota</taxon>
        <taxon>Viridiplantae</taxon>
        <taxon>Streptophyta</taxon>
        <taxon>Embryophyta</taxon>
        <taxon>Tracheophyta</taxon>
        <taxon>Spermatophyta</taxon>
        <taxon>Magnoliopsida</taxon>
        <taxon>eudicotyledons</taxon>
        <taxon>Gunneridae</taxon>
        <taxon>Pentapetalae</taxon>
        <taxon>rosids</taxon>
        <taxon>fabids</taxon>
        <taxon>Cucurbitales</taxon>
        <taxon>Cucurbitaceae</taxon>
        <taxon>Benincaseae</taxon>
        <taxon>Cucumis</taxon>
    </lineage>
</organism>
<dbReference type="Gene3D" id="3.30.420.10">
    <property type="entry name" value="Ribonuclease H-like superfamily/Ribonuclease H"/>
    <property type="match status" value="1"/>
</dbReference>
<dbReference type="PANTHER" id="PTHR35046">
    <property type="entry name" value="ZINC KNUCKLE (CCHC-TYPE) FAMILY PROTEIN"/>
    <property type="match status" value="1"/>
</dbReference>
<evidence type="ECO:0000313" key="3">
    <source>
        <dbReference type="Proteomes" id="UP000321393"/>
    </source>
</evidence>
<reference evidence="3 4" key="1">
    <citation type="submission" date="2019-08" db="EMBL/GenBank/DDBJ databases">
        <title>Draft genome sequences of two oriental melons (Cucumis melo L. var makuwa).</title>
        <authorList>
            <person name="Kwon S.-Y."/>
        </authorList>
    </citation>
    <scope>NUCLEOTIDE SEQUENCE [LARGE SCALE GENOMIC DNA]</scope>
    <source>
        <strain evidence="4">cv. Chang Bougi</strain>
        <strain evidence="3">cv. SW 3</strain>
        <tissue evidence="2">Leaf</tissue>
    </source>
</reference>
<protein>
    <submittedName>
        <fullName evidence="2">Pol protein</fullName>
    </submittedName>
</protein>
<dbReference type="AlphaFoldDB" id="A0A5D3D614"/>
<dbReference type="SUPFAM" id="SSF53098">
    <property type="entry name" value="Ribonuclease H-like"/>
    <property type="match status" value="1"/>
</dbReference>
<dbReference type="Proteomes" id="UP000321947">
    <property type="component" value="Unassembled WGS sequence"/>
</dbReference>
<evidence type="ECO:0000313" key="4">
    <source>
        <dbReference type="Proteomes" id="UP000321947"/>
    </source>
</evidence>
<dbReference type="EMBL" id="SSTD01007345">
    <property type="protein sequence ID" value="TYK18999.1"/>
    <property type="molecule type" value="Genomic_DNA"/>
</dbReference>
<evidence type="ECO:0000313" key="1">
    <source>
        <dbReference type="EMBL" id="KAA0037922.1"/>
    </source>
</evidence>
<gene>
    <name evidence="2" type="ORF">E5676_scaffold154G00240</name>
    <name evidence="1" type="ORF">E6C27_scaffold36G001000</name>
</gene>
<dbReference type="GO" id="GO:0003676">
    <property type="term" value="F:nucleic acid binding"/>
    <property type="evidence" value="ECO:0007669"/>
    <property type="project" value="InterPro"/>
</dbReference>
<dbReference type="InterPro" id="IPR036397">
    <property type="entry name" value="RNaseH_sf"/>
</dbReference>
<dbReference type="EMBL" id="SSTE01018788">
    <property type="protein sequence ID" value="KAA0037922.1"/>
    <property type="molecule type" value="Genomic_DNA"/>
</dbReference>
<dbReference type="PANTHER" id="PTHR35046:SF26">
    <property type="entry name" value="RNA-DIRECTED DNA POLYMERASE"/>
    <property type="match status" value="1"/>
</dbReference>
<dbReference type="InterPro" id="IPR012337">
    <property type="entry name" value="RNaseH-like_sf"/>
</dbReference>
<dbReference type="Proteomes" id="UP000321393">
    <property type="component" value="Unassembled WGS sequence"/>
</dbReference>
<accession>A0A5D3D614</accession>
<sequence length="278" mass="31655">MKFAHFIPGKFTYTASKWAWLYLTEIVRLHGVPVSIVSDRDACLTFKFWKRLQVAMDTRLDFGTTFHPQTDGQTEHLNQVLEDMLRACALELLDKGFLKVAPMKGVLRFEKKEKLSPLFVESFEILERISLKYMTDLSHVIDYKPLKIDENLSYTEQPVEILARELPDSPPSSSSFGCLVVHSPPLSFFARHRHVTVRRGFLQSSPGKAHRSIRSTSTSVVLKSQSRPTSHRIAACSSLCSNSLRPYQVQLELNFNYLGKLWMSLQSALEEGIACESN</sequence>
<proteinExistence type="predicted"/>
<dbReference type="OrthoDB" id="1738613at2759"/>